<evidence type="ECO:0000256" key="23">
    <source>
        <dbReference type="ARBA" id="ARBA00083956"/>
    </source>
</evidence>
<dbReference type="InterPro" id="IPR006683">
    <property type="entry name" value="Thioestr_dom"/>
</dbReference>
<evidence type="ECO:0000256" key="5">
    <source>
        <dbReference type="ARBA" id="ARBA00008324"/>
    </source>
</evidence>
<dbReference type="GO" id="GO:0005829">
    <property type="term" value="C:cytosol"/>
    <property type="evidence" value="ECO:0007669"/>
    <property type="project" value="UniProtKB-SubCell"/>
</dbReference>
<comment type="subunit">
    <text evidence="19">Homotetramer. Interacts with PCTP.</text>
</comment>
<evidence type="ECO:0000256" key="11">
    <source>
        <dbReference type="ARBA" id="ARBA00023212"/>
    </source>
</evidence>
<evidence type="ECO:0000256" key="8">
    <source>
        <dbReference type="ARBA" id="ARBA00022990"/>
    </source>
</evidence>
<comment type="catalytic activity">
    <reaction evidence="13">
        <text>octanoyl-CoA + H2O = octanoate + CoA + H(+)</text>
        <dbReference type="Rhea" id="RHEA:30143"/>
        <dbReference type="ChEBI" id="CHEBI:15377"/>
        <dbReference type="ChEBI" id="CHEBI:15378"/>
        <dbReference type="ChEBI" id="CHEBI:25646"/>
        <dbReference type="ChEBI" id="CHEBI:57287"/>
        <dbReference type="ChEBI" id="CHEBI:57386"/>
    </reaction>
    <physiologicalReaction direction="left-to-right" evidence="13">
        <dbReference type="Rhea" id="RHEA:30144"/>
    </physiologicalReaction>
</comment>
<evidence type="ECO:0000256" key="2">
    <source>
        <dbReference type="ARBA" id="ARBA00004173"/>
    </source>
</evidence>
<comment type="function">
    <text evidence="18">Catalyzes the hydrolysis of acyl-CoAs into free fatty acids and coenzyme A (CoASH), regulating their respective intracellular levels. Has acyl-CoA thioesterase activity towards medium (C12) and long-chain (C18) fatty acyl-CoA substrates. Can also hydrolyze 3-hydroxyphenylacetyl-CoA and 3,4-dihydroxyphenylacetyl-CoA (in vitro). May play a role in controlling adaptive thermogenesis.</text>
</comment>
<dbReference type="InterPro" id="IPR003736">
    <property type="entry name" value="PAAI_dom"/>
</dbReference>
<evidence type="ECO:0000256" key="16">
    <source>
        <dbReference type="ARBA" id="ARBA00050199"/>
    </source>
</evidence>
<dbReference type="OMA" id="TIHGGFT"/>
<evidence type="ECO:0000256" key="21">
    <source>
        <dbReference type="ARBA" id="ARBA00075657"/>
    </source>
</evidence>
<dbReference type="GeneID" id="110240710"/>
<protein>
    <recommendedName>
        <fullName evidence="20">Acyl-coenzyme A thioesterase 13</fullName>
    </recommendedName>
    <alternativeName>
        <fullName evidence="22">Hotdog-fold thioesterase superfamily member 2</fullName>
    </alternativeName>
    <alternativeName>
        <fullName evidence="21">Palmitoyl-CoA hydrolase</fullName>
    </alternativeName>
    <alternativeName>
        <fullName evidence="23">Thioesterase superfamily member 2</fullName>
    </alternativeName>
</protein>
<evidence type="ECO:0000256" key="9">
    <source>
        <dbReference type="ARBA" id="ARBA00023098"/>
    </source>
</evidence>
<dbReference type="Gene3D" id="3.10.129.10">
    <property type="entry name" value="Hotdog Thioesterase"/>
    <property type="match status" value="1"/>
</dbReference>
<dbReference type="InterPro" id="IPR029069">
    <property type="entry name" value="HotDog_dom_sf"/>
</dbReference>
<name>A0A913XBZ3_EXADI</name>
<evidence type="ECO:0000313" key="26">
    <source>
        <dbReference type="Proteomes" id="UP000887567"/>
    </source>
</evidence>
<evidence type="ECO:0000256" key="12">
    <source>
        <dbReference type="ARBA" id="ARBA00023242"/>
    </source>
</evidence>
<dbReference type="CDD" id="cd03443">
    <property type="entry name" value="PaaI_thioesterase"/>
    <property type="match status" value="1"/>
</dbReference>
<comment type="catalytic activity">
    <reaction evidence="14">
        <text>decanoyl-CoA + H2O = decanoate + CoA + H(+)</text>
        <dbReference type="Rhea" id="RHEA:40059"/>
        <dbReference type="ChEBI" id="CHEBI:15377"/>
        <dbReference type="ChEBI" id="CHEBI:15378"/>
        <dbReference type="ChEBI" id="CHEBI:27689"/>
        <dbReference type="ChEBI" id="CHEBI:57287"/>
        <dbReference type="ChEBI" id="CHEBI:61430"/>
    </reaction>
    <physiologicalReaction direction="left-to-right" evidence="14">
        <dbReference type="Rhea" id="RHEA:40060"/>
    </physiologicalReaction>
</comment>
<evidence type="ECO:0000256" key="18">
    <source>
        <dbReference type="ARBA" id="ARBA00058205"/>
    </source>
</evidence>
<comment type="similarity">
    <text evidence="5">Belongs to the thioesterase PaaI family.</text>
</comment>
<dbReference type="EnsemblMetazoa" id="XM_021046526.2">
    <property type="protein sequence ID" value="XP_020902185.1"/>
    <property type="gene ID" value="LOC110240710"/>
</dbReference>
<evidence type="ECO:0000256" key="19">
    <source>
        <dbReference type="ARBA" id="ARBA00064709"/>
    </source>
</evidence>
<keyword evidence="26" id="KW-1185">Reference proteome</keyword>
<dbReference type="GO" id="GO:0005739">
    <property type="term" value="C:mitochondrion"/>
    <property type="evidence" value="ECO:0007669"/>
    <property type="project" value="UniProtKB-SubCell"/>
</dbReference>
<keyword evidence="11" id="KW-0206">Cytoskeleton</keyword>
<dbReference type="AlphaFoldDB" id="A0A913XBZ3"/>
<comment type="catalytic activity">
    <reaction evidence="16">
        <text>hexanoyl-CoA + H2O = hexanoate + CoA + H(+)</text>
        <dbReference type="Rhea" id="RHEA:40115"/>
        <dbReference type="ChEBI" id="CHEBI:15377"/>
        <dbReference type="ChEBI" id="CHEBI:15378"/>
        <dbReference type="ChEBI" id="CHEBI:17120"/>
        <dbReference type="ChEBI" id="CHEBI:57287"/>
        <dbReference type="ChEBI" id="CHEBI:62620"/>
    </reaction>
    <physiologicalReaction direction="left-to-right" evidence="16">
        <dbReference type="Rhea" id="RHEA:40116"/>
    </physiologicalReaction>
</comment>
<dbReference type="GO" id="GO:0047617">
    <property type="term" value="F:fatty acyl-CoA hydrolase activity"/>
    <property type="evidence" value="ECO:0007669"/>
    <property type="project" value="InterPro"/>
</dbReference>
<dbReference type="Pfam" id="PF03061">
    <property type="entry name" value="4HBT"/>
    <property type="match status" value="1"/>
</dbReference>
<evidence type="ECO:0000259" key="24">
    <source>
        <dbReference type="Pfam" id="PF03061"/>
    </source>
</evidence>
<keyword evidence="6" id="KW-0963">Cytoplasm</keyword>
<evidence type="ECO:0000256" key="10">
    <source>
        <dbReference type="ARBA" id="ARBA00023128"/>
    </source>
</evidence>
<evidence type="ECO:0000256" key="15">
    <source>
        <dbReference type="ARBA" id="ARBA00048074"/>
    </source>
</evidence>
<dbReference type="SUPFAM" id="SSF54637">
    <property type="entry name" value="Thioesterase/thiol ester dehydrase-isomerase"/>
    <property type="match status" value="1"/>
</dbReference>
<evidence type="ECO:0000313" key="25">
    <source>
        <dbReference type="EnsemblMetazoa" id="XP_020902185.1"/>
    </source>
</evidence>
<evidence type="ECO:0000256" key="20">
    <source>
        <dbReference type="ARBA" id="ARBA00067273"/>
    </source>
</evidence>
<comment type="subcellular location">
    <subcellularLocation>
        <location evidence="3">Cytoplasm</location>
        <location evidence="3">Cytoskeleton</location>
        <location evidence="3">Spindle</location>
    </subcellularLocation>
    <subcellularLocation>
        <location evidence="4">Cytoplasm</location>
        <location evidence="4">Cytosol</location>
    </subcellularLocation>
    <subcellularLocation>
        <location evidence="2">Mitochondrion</location>
    </subcellularLocation>
    <subcellularLocation>
        <location evidence="1">Nucleus</location>
    </subcellularLocation>
</comment>
<organism evidence="25 26">
    <name type="scientific">Exaiptasia diaphana</name>
    <name type="common">Tropical sea anemone</name>
    <name type="synonym">Aiptasia pulchella</name>
    <dbReference type="NCBI Taxonomy" id="2652724"/>
    <lineage>
        <taxon>Eukaryota</taxon>
        <taxon>Metazoa</taxon>
        <taxon>Cnidaria</taxon>
        <taxon>Anthozoa</taxon>
        <taxon>Hexacorallia</taxon>
        <taxon>Actiniaria</taxon>
        <taxon>Aiptasiidae</taxon>
        <taxon>Exaiptasia</taxon>
    </lineage>
</organism>
<keyword evidence="10" id="KW-0496">Mitochondrion</keyword>
<evidence type="ECO:0000256" key="3">
    <source>
        <dbReference type="ARBA" id="ARBA00004186"/>
    </source>
</evidence>
<comment type="catalytic activity">
    <reaction evidence="15">
        <text>dodecanoyl-CoA + H2O = dodecanoate + CoA + H(+)</text>
        <dbReference type="Rhea" id="RHEA:30135"/>
        <dbReference type="ChEBI" id="CHEBI:15377"/>
        <dbReference type="ChEBI" id="CHEBI:15378"/>
        <dbReference type="ChEBI" id="CHEBI:18262"/>
        <dbReference type="ChEBI" id="CHEBI:57287"/>
        <dbReference type="ChEBI" id="CHEBI:57375"/>
    </reaction>
    <physiologicalReaction direction="left-to-right" evidence="15">
        <dbReference type="Rhea" id="RHEA:30136"/>
    </physiologicalReaction>
</comment>
<evidence type="ECO:0000256" key="6">
    <source>
        <dbReference type="ARBA" id="ARBA00022490"/>
    </source>
</evidence>
<dbReference type="PANTHER" id="PTHR21660">
    <property type="entry name" value="THIOESTERASE SUPERFAMILY MEMBER-RELATED"/>
    <property type="match status" value="1"/>
</dbReference>
<keyword evidence="12" id="KW-0539">Nucleus</keyword>
<dbReference type="GO" id="GO:0005819">
    <property type="term" value="C:spindle"/>
    <property type="evidence" value="ECO:0007669"/>
    <property type="project" value="UniProtKB-SubCell"/>
</dbReference>
<evidence type="ECO:0000256" key="1">
    <source>
        <dbReference type="ARBA" id="ARBA00004123"/>
    </source>
</evidence>
<dbReference type="KEGG" id="epa:110240710"/>
<proteinExistence type="inferred from homology"/>
<comment type="catalytic activity">
    <reaction evidence="17">
        <text>a fatty acyl-CoA + H2O = a fatty acid + CoA + H(+)</text>
        <dbReference type="Rhea" id="RHEA:16781"/>
        <dbReference type="ChEBI" id="CHEBI:15377"/>
        <dbReference type="ChEBI" id="CHEBI:15378"/>
        <dbReference type="ChEBI" id="CHEBI:28868"/>
        <dbReference type="ChEBI" id="CHEBI:57287"/>
        <dbReference type="ChEBI" id="CHEBI:77636"/>
    </reaction>
    <physiologicalReaction direction="left-to-right" evidence="17">
        <dbReference type="Rhea" id="RHEA:16782"/>
    </physiologicalReaction>
</comment>
<evidence type="ECO:0000256" key="4">
    <source>
        <dbReference type="ARBA" id="ARBA00004514"/>
    </source>
</evidence>
<dbReference type="FunFam" id="3.10.129.10:FF:000021">
    <property type="entry name" value="Acyl-coenzyme A thioesterase 13"/>
    <property type="match status" value="1"/>
</dbReference>
<sequence length="156" mass="16822">MSRSRFFKTGVEYLRILTRESKTFDSVGKKLEMETFTKGQCICRMVVGQEDTNKYGTLHGGLTASLIDIVTTMAIIGATGKPGVSTDIGVSYLSAAKVGQEIMVDAKCTKIGKSLVFTTADITLADGSPVAQGKHTKYFIPGMPVIFPTDLLEDES</sequence>
<dbReference type="OrthoDB" id="46529at2759"/>
<accession>A0A913XBZ3</accession>
<dbReference type="GO" id="GO:0005634">
    <property type="term" value="C:nucleus"/>
    <property type="evidence" value="ECO:0007669"/>
    <property type="project" value="UniProtKB-SubCell"/>
</dbReference>
<feature type="domain" description="Thioesterase" evidence="24">
    <location>
        <begin position="55"/>
        <end position="128"/>
    </location>
</feature>
<dbReference type="RefSeq" id="XP_020902185.1">
    <property type="nucleotide sequence ID" value="XM_021046526.2"/>
</dbReference>
<keyword evidence="9" id="KW-0443">Lipid metabolism</keyword>
<keyword evidence="7" id="KW-0378">Hydrolase</keyword>
<dbReference type="Proteomes" id="UP000887567">
    <property type="component" value="Unplaced"/>
</dbReference>
<evidence type="ECO:0000256" key="22">
    <source>
        <dbReference type="ARBA" id="ARBA00081533"/>
    </source>
</evidence>
<dbReference type="InterPro" id="IPR039298">
    <property type="entry name" value="ACOT13"/>
</dbReference>
<evidence type="ECO:0000256" key="17">
    <source>
        <dbReference type="ARBA" id="ARBA00052976"/>
    </source>
</evidence>
<evidence type="ECO:0000256" key="13">
    <source>
        <dbReference type="ARBA" id="ARBA00047588"/>
    </source>
</evidence>
<dbReference type="NCBIfam" id="TIGR00369">
    <property type="entry name" value="unchar_dom_1"/>
    <property type="match status" value="1"/>
</dbReference>
<dbReference type="GO" id="GO:0006629">
    <property type="term" value="P:lipid metabolic process"/>
    <property type="evidence" value="ECO:0007669"/>
    <property type="project" value="UniProtKB-KW"/>
</dbReference>
<evidence type="ECO:0000256" key="14">
    <source>
        <dbReference type="ARBA" id="ARBA00047969"/>
    </source>
</evidence>
<reference evidence="25" key="1">
    <citation type="submission" date="2022-11" db="UniProtKB">
        <authorList>
            <consortium name="EnsemblMetazoa"/>
        </authorList>
    </citation>
    <scope>IDENTIFICATION</scope>
</reference>
<keyword evidence="8" id="KW-0007">Acetylation</keyword>
<evidence type="ECO:0000256" key="7">
    <source>
        <dbReference type="ARBA" id="ARBA00022801"/>
    </source>
</evidence>
<dbReference type="PANTHER" id="PTHR21660:SF1">
    <property type="entry name" value="ACYL-COENZYME A THIOESTERASE 13"/>
    <property type="match status" value="1"/>
</dbReference>